<dbReference type="RefSeq" id="WP_244760789.1">
    <property type="nucleotide sequence ID" value="NZ_JALJCJ010000002.1"/>
</dbReference>
<accession>A0ABT8XHL0</accession>
<organism evidence="1 2">
    <name type="scientific">Shinella curvata</name>
    <dbReference type="NCBI Taxonomy" id="1817964"/>
    <lineage>
        <taxon>Bacteria</taxon>
        <taxon>Pseudomonadati</taxon>
        <taxon>Pseudomonadota</taxon>
        <taxon>Alphaproteobacteria</taxon>
        <taxon>Hyphomicrobiales</taxon>
        <taxon>Rhizobiaceae</taxon>
        <taxon>Shinella</taxon>
    </lineage>
</organism>
<protein>
    <submittedName>
        <fullName evidence="1">Uncharacterized protein</fullName>
    </submittedName>
</protein>
<evidence type="ECO:0000313" key="2">
    <source>
        <dbReference type="Proteomes" id="UP001177080"/>
    </source>
</evidence>
<dbReference type="EMBL" id="WHSC02000007">
    <property type="protein sequence ID" value="MDO6123167.1"/>
    <property type="molecule type" value="Genomic_DNA"/>
</dbReference>
<comment type="caution">
    <text evidence="1">The sequence shown here is derived from an EMBL/GenBank/DDBJ whole genome shotgun (WGS) entry which is preliminary data.</text>
</comment>
<gene>
    <name evidence="1" type="ORF">GB928_018420</name>
</gene>
<proteinExistence type="predicted"/>
<sequence length="117" mass="12838">MTCNFRIGQKVVLVDDSVRVGDGIVPKARATRLGAKYPVKGCVYTVRDVRTTTISGEICLLLVELDNSHFVAAHGFKFEPGFSAWRFRPAVERGTDLGMSILRSLLNKTGKPVEVDA</sequence>
<dbReference type="Proteomes" id="UP001177080">
    <property type="component" value="Unassembled WGS sequence"/>
</dbReference>
<reference evidence="1" key="1">
    <citation type="submission" date="2022-04" db="EMBL/GenBank/DDBJ databases">
        <title>Shinella lacus sp. nov., a novel member of the genus Shinella from water.</title>
        <authorList>
            <person name="Deng Y."/>
        </authorList>
    </citation>
    <scope>NUCLEOTIDE SEQUENCE</scope>
    <source>
        <strain evidence="1">JCM 31239</strain>
    </source>
</reference>
<evidence type="ECO:0000313" key="1">
    <source>
        <dbReference type="EMBL" id="MDO6123167.1"/>
    </source>
</evidence>
<name>A0ABT8XHL0_9HYPH</name>
<keyword evidence="2" id="KW-1185">Reference proteome</keyword>